<dbReference type="EMBL" id="JAUHGG010000008">
    <property type="protein sequence ID" value="MDS1823030.1"/>
    <property type="molecule type" value="Genomic_DNA"/>
</dbReference>
<proteinExistence type="predicted"/>
<gene>
    <name evidence="2" type="ORF">QX249_20520</name>
</gene>
<dbReference type="Proteomes" id="UP001253193">
    <property type="component" value="Unassembled WGS sequence"/>
</dbReference>
<feature type="domain" description="DUF6538" evidence="1">
    <location>
        <begin position="14"/>
        <end position="64"/>
    </location>
</feature>
<evidence type="ECO:0000259" key="1">
    <source>
        <dbReference type="Pfam" id="PF20172"/>
    </source>
</evidence>
<accession>A0AAW8Q647</accession>
<evidence type="ECO:0000313" key="2">
    <source>
        <dbReference type="EMBL" id="MDS1823030.1"/>
    </source>
</evidence>
<protein>
    <recommendedName>
        <fullName evidence="1">DUF6538 domain-containing protein</fullName>
    </recommendedName>
</protein>
<sequence>MSNIMASPYKHPQTGVYYFRMAVPKKLVPIIGKTVFKKSLQTKNLSEAKPRFTECLSDAQKQIAVAQLKLSNSSNVVLNVRDCAIIAERWYEHVKNEVDTSGNYDLFLKRDVDAEGSVHEFGLSDTLSLYGSEVDTATPEQLQELADELKEFIVAQLDREGLVVSSHSESFRQLAVAFYHYIHRIEALCRARYNRDYGYEAISNPIADKPLSVNPSANKRQPKRQKASQYSISNVFKRYHCSGIVNLAT</sequence>
<dbReference type="Pfam" id="PF20172">
    <property type="entry name" value="DUF6538"/>
    <property type="match status" value="1"/>
</dbReference>
<comment type="caution">
    <text evidence="2">The sequence shown here is derived from an EMBL/GenBank/DDBJ whole genome shotgun (WGS) entry which is preliminary data.</text>
</comment>
<organism evidence="2 3">
    <name type="scientific">Vibrio parahaemolyticus</name>
    <dbReference type="NCBI Taxonomy" id="670"/>
    <lineage>
        <taxon>Bacteria</taxon>
        <taxon>Pseudomonadati</taxon>
        <taxon>Pseudomonadota</taxon>
        <taxon>Gammaproteobacteria</taxon>
        <taxon>Vibrionales</taxon>
        <taxon>Vibrionaceae</taxon>
        <taxon>Vibrio</taxon>
    </lineage>
</organism>
<name>A0AAW8Q647_VIBPH</name>
<dbReference type="RefSeq" id="WP_025796160.1">
    <property type="nucleotide sequence ID" value="NZ_CP034285.1"/>
</dbReference>
<reference evidence="2" key="1">
    <citation type="submission" date="2023-06" db="EMBL/GenBank/DDBJ databases">
        <title>Genomic Diversity of Vibrio spp. and Metagenomic Analysis of Pathogens in Florida Gulf Coastal Waters Following Hurricane Ian.</title>
        <authorList>
            <person name="Brumfield K.D."/>
        </authorList>
    </citation>
    <scope>NUCLEOTIDE SEQUENCE</scope>
    <source>
        <strain evidence="2">WBS2B-138</strain>
    </source>
</reference>
<dbReference type="AlphaFoldDB" id="A0AAW8Q647"/>
<evidence type="ECO:0000313" key="3">
    <source>
        <dbReference type="Proteomes" id="UP001253193"/>
    </source>
</evidence>
<dbReference type="InterPro" id="IPR046668">
    <property type="entry name" value="DUF6538"/>
</dbReference>